<evidence type="ECO:0000256" key="9">
    <source>
        <dbReference type="ARBA" id="ARBA00039086"/>
    </source>
</evidence>
<evidence type="ECO:0000256" key="3">
    <source>
        <dbReference type="ARBA" id="ARBA00022514"/>
    </source>
</evidence>
<dbReference type="RefSeq" id="XP_019631263.1">
    <property type="nucleotide sequence ID" value="XM_019775704.1"/>
</dbReference>
<dbReference type="AlphaFoldDB" id="A0A6P4Z3W6"/>
<dbReference type="SUPFAM" id="SSF55331">
    <property type="entry name" value="Tautomerase/MIF"/>
    <property type="match status" value="1"/>
</dbReference>
<evidence type="ECO:0000256" key="4">
    <source>
        <dbReference type="ARBA" id="ARBA00022525"/>
    </source>
</evidence>
<dbReference type="GO" id="GO:0005615">
    <property type="term" value="C:extracellular space"/>
    <property type="evidence" value="ECO:0007669"/>
    <property type="project" value="UniProtKB-KW"/>
</dbReference>
<evidence type="ECO:0000256" key="11">
    <source>
        <dbReference type="ARBA" id="ARBA00041631"/>
    </source>
</evidence>
<dbReference type="PANTHER" id="PTHR11954">
    <property type="entry name" value="D-DOPACHROME DECARBOXYLASE"/>
    <property type="match status" value="1"/>
</dbReference>
<comment type="catalytic activity">
    <reaction evidence="7">
        <text>L-dopachrome = 5,6-dihydroxyindole-2-carboxylate</text>
        <dbReference type="Rhea" id="RHEA:13041"/>
        <dbReference type="ChEBI" id="CHEBI:16875"/>
        <dbReference type="ChEBI" id="CHEBI:57509"/>
        <dbReference type="EC" id="5.3.3.12"/>
    </reaction>
</comment>
<evidence type="ECO:0000256" key="10">
    <source>
        <dbReference type="ARBA" id="ARBA00039619"/>
    </source>
</evidence>
<dbReference type="EC" id="5.3.2.1" evidence="9"/>
<evidence type="ECO:0000256" key="7">
    <source>
        <dbReference type="ARBA" id="ARBA00036823"/>
    </source>
</evidence>
<evidence type="ECO:0000256" key="13">
    <source>
        <dbReference type="ARBA" id="ARBA00042730"/>
    </source>
</evidence>
<dbReference type="GeneID" id="109475171"/>
<dbReference type="InterPro" id="IPR001398">
    <property type="entry name" value="Macrophage_inhib_fac"/>
</dbReference>
<evidence type="ECO:0000256" key="8">
    <source>
        <dbReference type="ARBA" id="ARBA00038932"/>
    </source>
</evidence>
<evidence type="ECO:0000256" key="6">
    <source>
        <dbReference type="ARBA" id="ARBA00036735"/>
    </source>
</evidence>
<dbReference type="EC" id="5.3.3.12" evidence="8"/>
<sequence length="116" mass="12582">MPSFVLKTNLARSAIPKDFLTETSKLVADILGKPEGYVCVCVEADVLMTYGGSDAPCCLIDLMSIGKLGLEENKTHTAAICEHVKKHLGIPGDRLYVNFHDAARQDVGRDGTTFAR</sequence>
<dbReference type="GO" id="GO:0004167">
    <property type="term" value="F:dopachrome isomerase activity"/>
    <property type="evidence" value="ECO:0007669"/>
    <property type="project" value="UniProtKB-EC"/>
</dbReference>
<comment type="similarity">
    <text evidence="2">Belongs to the MIF family.</text>
</comment>
<protein>
    <recommendedName>
        <fullName evidence="10">Macrophage migration inhibitory factor</fullName>
        <ecNumber evidence="9">5.3.2.1</ecNumber>
        <ecNumber evidence="8">5.3.3.12</ecNumber>
    </recommendedName>
    <alternativeName>
        <fullName evidence="13">L-dopachrome isomerase</fullName>
    </alternativeName>
    <alternativeName>
        <fullName evidence="11">L-dopachrome tautomerase</fullName>
    </alternativeName>
    <alternativeName>
        <fullName evidence="12">Phenylpyruvate tautomerase</fullName>
    </alternativeName>
</protein>
<dbReference type="KEGG" id="bbel:109475171"/>
<accession>A0A6P4Z3W6</accession>
<evidence type="ECO:0000256" key="5">
    <source>
        <dbReference type="ARBA" id="ARBA00023235"/>
    </source>
</evidence>
<evidence type="ECO:0000256" key="1">
    <source>
        <dbReference type="ARBA" id="ARBA00004613"/>
    </source>
</evidence>
<reference evidence="15" key="1">
    <citation type="submission" date="2025-08" db="UniProtKB">
        <authorList>
            <consortium name="RefSeq"/>
        </authorList>
    </citation>
    <scope>IDENTIFICATION</scope>
    <source>
        <tissue evidence="15">Gonad</tissue>
    </source>
</reference>
<evidence type="ECO:0000313" key="14">
    <source>
        <dbReference type="Proteomes" id="UP000515135"/>
    </source>
</evidence>
<evidence type="ECO:0000313" key="15">
    <source>
        <dbReference type="RefSeq" id="XP_019631263.1"/>
    </source>
</evidence>
<organism evidence="14 15">
    <name type="scientific">Branchiostoma belcheri</name>
    <name type="common">Amphioxus</name>
    <dbReference type="NCBI Taxonomy" id="7741"/>
    <lineage>
        <taxon>Eukaryota</taxon>
        <taxon>Metazoa</taxon>
        <taxon>Chordata</taxon>
        <taxon>Cephalochordata</taxon>
        <taxon>Leptocardii</taxon>
        <taxon>Amphioxiformes</taxon>
        <taxon>Branchiostomatidae</taxon>
        <taxon>Branchiostoma</taxon>
    </lineage>
</organism>
<dbReference type="Pfam" id="PF01187">
    <property type="entry name" value="MIF"/>
    <property type="match status" value="1"/>
</dbReference>
<dbReference type="GO" id="GO:0050178">
    <property type="term" value="F:phenylpyruvate tautomerase activity"/>
    <property type="evidence" value="ECO:0007669"/>
    <property type="project" value="UniProtKB-EC"/>
</dbReference>
<gene>
    <name evidence="15" type="primary">LOC109475171</name>
</gene>
<evidence type="ECO:0000256" key="12">
    <source>
        <dbReference type="ARBA" id="ARBA00041912"/>
    </source>
</evidence>
<evidence type="ECO:0000256" key="2">
    <source>
        <dbReference type="ARBA" id="ARBA00005851"/>
    </source>
</evidence>
<keyword evidence="4" id="KW-0964">Secreted</keyword>
<name>A0A6P4Z3W6_BRABE</name>
<dbReference type="Gene3D" id="3.30.429.10">
    <property type="entry name" value="Macrophage Migration Inhibitory Factor"/>
    <property type="match status" value="1"/>
</dbReference>
<keyword evidence="14" id="KW-1185">Reference proteome</keyword>
<comment type="subcellular location">
    <subcellularLocation>
        <location evidence="1">Secreted</location>
    </subcellularLocation>
</comment>
<proteinExistence type="inferred from homology"/>
<keyword evidence="5" id="KW-0413">Isomerase</keyword>
<dbReference type="Proteomes" id="UP000515135">
    <property type="component" value="Unplaced"/>
</dbReference>
<comment type="catalytic activity">
    <reaction evidence="6">
        <text>3-phenylpyruvate = enol-phenylpyruvate</text>
        <dbReference type="Rhea" id="RHEA:17097"/>
        <dbReference type="ChEBI" id="CHEBI:16815"/>
        <dbReference type="ChEBI" id="CHEBI:18005"/>
        <dbReference type="EC" id="5.3.2.1"/>
    </reaction>
</comment>
<dbReference type="OrthoDB" id="255819at2759"/>
<keyword evidence="3" id="KW-0202">Cytokine</keyword>
<dbReference type="GO" id="GO:0005125">
    <property type="term" value="F:cytokine activity"/>
    <property type="evidence" value="ECO:0007669"/>
    <property type="project" value="UniProtKB-KW"/>
</dbReference>
<dbReference type="InterPro" id="IPR014347">
    <property type="entry name" value="Tautomerase/MIF_sf"/>
</dbReference>
<dbReference type="PANTHER" id="PTHR11954:SF6">
    <property type="entry name" value="MACROPHAGE MIGRATION INHIBITORY FACTOR"/>
    <property type="match status" value="1"/>
</dbReference>